<dbReference type="GO" id="GO:0004523">
    <property type="term" value="F:RNA-DNA hybrid ribonuclease activity"/>
    <property type="evidence" value="ECO:0007669"/>
    <property type="project" value="InterPro"/>
</dbReference>
<dbReference type="SUPFAM" id="SSF53098">
    <property type="entry name" value="Ribonuclease H-like"/>
    <property type="match status" value="1"/>
</dbReference>
<sequence>MPEQASTRQVLSPPGPPLHHPGDSLRPDYMSAHHIHSTDRPQCARTASSSLIEQLAWMACGGVGAIAMHRDDPSLGKYTAHHVSTSTTTNITEYDDLIRGLQLVKTMGLSHLTIYGDRKLVIRQMRGLYRVCHVGLRDVYRRARSLVVGFHCTWIHRIREDNQAANLPSKRAPDEAKDFSSLSGPPLTPLTSIDFAAFLGQDLPSTLDRFFHDTSSFACTIRVRNIHHY</sequence>
<dbReference type="EMBL" id="KI913128">
    <property type="protein sequence ID" value="ETV79457.1"/>
    <property type="molecule type" value="Genomic_DNA"/>
</dbReference>
<protein>
    <recommendedName>
        <fullName evidence="2">RNase H type-1 domain-containing protein</fullName>
    </recommendedName>
</protein>
<evidence type="ECO:0000313" key="3">
    <source>
        <dbReference type="EMBL" id="ETV79457.1"/>
    </source>
</evidence>
<dbReference type="AlphaFoldDB" id="W4GIF5"/>
<dbReference type="InterPro" id="IPR002156">
    <property type="entry name" value="RNaseH_domain"/>
</dbReference>
<feature type="compositionally biased region" description="Polar residues" evidence="1">
    <location>
        <begin position="1"/>
        <end position="10"/>
    </location>
</feature>
<name>W4GIF5_APHAT</name>
<proteinExistence type="predicted"/>
<dbReference type="InterPro" id="IPR036397">
    <property type="entry name" value="RNaseH_sf"/>
</dbReference>
<dbReference type="OrthoDB" id="1938096at2759"/>
<dbReference type="GO" id="GO:0003676">
    <property type="term" value="F:nucleic acid binding"/>
    <property type="evidence" value="ECO:0007669"/>
    <property type="project" value="InterPro"/>
</dbReference>
<gene>
    <name evidence="3" type="ORF">H257_07458</name>
</gene>
<dbReference type="RefSeq" id="XP_009831298.1">
    <property type="nucleotide sequence ID" value="XM_009832996.1"/>
</dbReference>
<evidence type="ECO:0000259" key="2">
    <source>
        <dbReference type="Pfam" id="PF13456"/>
    </source>
</evidence>
<feature type="domain" description="RNase H type-1" evidence="2">
    <location>
        <begin position="61"/>
        <end position="171"/>
    </location>
</feature>
<feature type="region of interest" description="Disordered" evidence="1">
    <location>
        <begin position="1"/>
        <end position="30"/>
    </location>
</feature>
<dbReference type="InterPro" id="IPR012337">
    <property type="entry name" value="RNaseH-like_sf"/>
</dbReference>
<dbReference type="GeneID" id="20809454"/>
<dbReference type="VEuPathDB" id="FungiDB:H257_07458"/>
<reference evidence="3" key="1">
    <citation type="submission" date="2013-12" db="EMBL/GenBank/DDBJ databases">
        <title>The Genome Sequence of Aphanomyces astaci APO3.</title>
        <authorList>
            <consortium name="The Broad Institute Genomics Platform"/>
            <person name="Russ C."/>
            <person name="Tyler B."/>
            <person name="van West P."/>
            <person name="Dieguez-Uribeondo J."/>
            <person name="Young S.K."/>
            <person name="Zeng Q."/>
            <person name="Gargeya S."/>
            <person name="Fitzgerald M."/>
            <person name="Abouelleil A."/>
            <person name="Alvarado L."/>
            <person name="Chapman S.B."/>
            <person name="Gainer-Dewar J."/>
            <person name="Goldberg J."/>
            <person name="Griggs A."/>
            <person name="Gujja S."/>
            <person name="Hansen M."/>
            <person name="Howarth C."/>
            <person name="Imamovic A."/>
            <person name="Ireland A."/>
            <person name="Larimer J."/>
            <person name="McCowan C."/>
            <person name="Murphy C."/>
            <person name="Pearson M."/>
            <person name="Poon T.W."/>
            <person name="Priest M."/>
            <person name="Roberts A."/>
            <person name="Saif S."/>
            <person name="Shea T."/>
            <person name="Sykes S."/>
            <person name="Wortman J."/>
            <person name="Nusbaum C."/>
            <person name="Birren B."/>
        </authorList>
    </citation>
    <scope>NUCLEOTIDE SEQUENCE [LARGE SCALE GENOMIC DNA]</scope>
    <source>
        <strain evidence="3">APO3</strain>
    </source>
</reference>
<organism evidence="3">
    <name type="scientific">Aphanomyces astaci</name>
    <name type="common">Crayfish plague agent</name>
    <dbReference type="NCBI Taxonomy" id="112090"/>
    <lineage>
        <taxon>Eukaryota</taxon>
        <taxon>Sar</taxon>
        <taxon>Stramenopiles</taxon>
        <taxon>Oomycota</taxon>
        <taxon>Saprolegniomycetes</taxon>
        <taxon>Saprolegniales</taxon>
        <taxon>Verrucalvaceae</taxon>
        <taxon>Aphanomyces</taxon>
    </lineage>
</organism>
<accession>W4GIF5</accession>
<dbReference type="Gene3D" id="3.30.420.10">
    <property type="entry name" value="Ribonuclease H-like superfamily/Ribonuclease H"/>
    <property type="match status" value="1"/>
</dbReference>
<dbReference type="Pfam" id="PF13456">
    <property type="entry name" value="RVT_3"/>
    <property type="match status" value="1"/>
</dbReference>
<evidence type="ECO:0000256" key="1">
    <source>
        <dbReference type="SAM" id="MobiDB-lite"/>
    </source>
</evidence>